<protein>
    <submittedName>
        <fullName evidence="2">Uncharacterized protein</fullName>
    </submittedName>
</protein>
<comment type="caution">
    <text evidence="2">The sequence shown here is derived from an EMBL/GenBank/DDBJ whole genome shotgun (WGS) entry which is preliminary data.</text>
</comment>
<dbReference type="RefSeq" id="WP_009870805.1">
    <property type="nucleotide sequence ID" value="NZ_JXSL01000030.1"/>
</dbReference>
<dbReference type="Proteomes" id="UP000031971">
    <property type="component" value="Unassembled WGS sequence"/>
</dbReference>
<reference evidence="2 3" key="1">
    <citation type="submission" date="2015-01" db="EMBL/GenBank/DDBJ databases">
        <title>Genome Sequence of Magnetospirillum magnetotacticum Strain MS-1.</title>
        <authorList>
            <person name="Marinov G.K."/>
            <person name="Smalley M.D."/>
            <person name="DeSalvo G."/>
        </authorList>
    </citation>
    <scope>NUCLEOTIDE SEQUENCE [LARGE SCALE GENOMIC DNA]</scope>
    <source>
        <strain evidence="2 3">MS-1</strain>
    </source>
</reference>
<proteinExistence type="predicted"/>
<gene>
    <name evidence="2" type="ORF">CCC_01331</name>
</gene>
<name>A0A0C2YU93_PARME</name>
<dbReference type="AlphaFoldDB" id="A0A0C2YU93"/>
<feature type="coiled-coil region" evidence="1">
    <location>
        <begin position="3"/>
        <end position="55"/>
    </location>
</feature>
<dbReference type="STRING" id="272627.CCC_01331"/>
<dbReference type="OrthoDB" id="7360852at2"/>
<evidence type="ECO:0000313" key="3">
    <source>
        <dbReference type="Proteomes" id="UP000031971"/>
    </source>
</evidence>
<evidence type="ECO:0000256" key="1">
    <source>
        <dbReference type="SAM" id="Coils"/>
    </source>
</evidence>
<sequence length="69" mass="7859">MTLDEMKAEREKVLARRNSLVARVTVGDRTVQYDLTQANHVLADLDRRIAMLEGKKPRRRILAVATKGL</sequence>
<keyword evidence="1" id="KW-0175">Coiled coil</keyword>
<keyword evidence="3" id="KW-1185">Reference proteome</keyword>
<dbReference type="EMBL" id="JXSL01000030">
    <property type="protein sequence ID" value="KIL98270.1"/>
    <property type="molecule type" value="Genomic_DNA"/>
</dbReference>
<evidence type="ECO:0000313" key="2">
    <source>
        <dbReference type="EMBL" id="KIL98270.1"/>
    </source>
</evidence>
<accession>A0A0C2YU93</accession>
<dbReference type="NCBIfam" id="NF047331">
    <property type="entry name" value="phage_HTJ"/>
    <property type="match status" value="1"/>
</dbReference>
<organism evidence="2 3">
    <name type="scientific">Paramagnetospirillum magnetotacticum MS-1</name>
    <dbReference type="NCBI Taxonomy" id="272627"/>
    <lineage>
        <taxon>Bacteria</taxon>
        <taxon>Pseudomonadati</taxon>
        <taxon>Pseudomonadota</taxon>
        <taxon>Alphaproteobacteria</taxon>
        <taxon>Rhodospirillales</taxon>
        <taxon>Magnetospirillaceae</taxon>
        <taxon>Paramagnetospirillum</taxon>
    </lineage>
</organism>